<dbReference type="EMBL" id="CP014782">
    <property type="protein sequence ID" value="AQS39575.1"/>
    <property type="molecule type" value="Genomic_DNA"/>
</dbReference>
<organism evidence="1 2">
    <name type="scientific">Shewanella psychrophila</name>
    <dbReference type="NCBI Taxonomy" id="225848"/>
    <lineage>
        <taxon>Bacteria</taxon>
        <taxon>Pseudomonadati</taxon>
        <taxon>Pseudomonadota</taxon>
        <taxon>Gammaproteobacteria</taxon>
        <taxon>Alteromonadales</taxon>
        <taxon>Shewanellaceae</taxon>
        <taxon>Shewanella</taxon>
    </lineage>
</organism>
<dbReference type="Proteomes" id="UP000189545">
    <property type="component" value="Chromosome"/>
</dbReference>
<reference evidence="1 2" key="1">
    <citation type="submission" date="2016-03" db="EMBL/GenBank/DDBJ databases">
        <title>Complete genome sequence of Shewanella psychrophila WP2, a deep sea bacterium isolated from west Pacific sediment.</title>
        <authorList>
            <person name="Xu G."/>
            <person name="Jian H."/>
        </authorList>
    </citation>
    <scope>NUCLEOTIDE SEQUENCE [LARGE SCALE GENOMIC DNA]</scope>
    <source>
        <strain evidence="1 2">WP2</strain>
    </source>
</reference>
<dbReference type="AlphaFoldDB" id="A0A1S6HVJ1"/>
<accession>A0A1S6HVJ1</accession>
<proteinExistence type="predicted"/>
<protein>
    <submittedName>
        <fullName evidence="1">Uncharacterized protein</fullName>
    </submittedName>
</protein>
<dbReference type="KEGG" id="spsw:Sps_04490"/>
<keyword evidence="2" id="KW-1185">Reference proteome</keyword>
<evidence type="ECO:0000313" key="2">
    <source>
        <dbReference type="Proteomes" id="UP000189545"/>
    </source>
</evidence>
<evidence type="ECO:0000313" key="1">
    <source>
        <dbReference type="EMBL" id="AQS39575.1"/>
    </source>
</evidence>
<gene>
    <name evidence="1" type="ORF">Sps_04490</name>
</gene>
<name>A0A1S6HVJ1_9GAMM</name>
<sequence>MTHNNKKKLGLGMGCALIVNPHFIKNPFNQPFKLRLILIVIDIVAALKNHKNYK</sequence>